<protein>
    <recommendedName>
        <fullName evidence="3">DUF4806 domain-containing protein</fullName>
    </recommendedName>
</protein>
<keyword evidence="2" id="KW-1185">Reference proteome</keyword>
<dbReference type="EMBL" id="JTDF01006449">
    <property type="protein sequence ID" value="KAF8565600.1"/>
    <property type="molecule type" value="Genomic_DNA"/>
</dbReference>
<dbReference type="Proteomes" id="UP000699462">
    <property type="component" value="Unassembled WGS sequence"/>
</dbReference>
<comment type="caution">
    <text evidence="1">The sequence shown here is derived from an EMBL/GenBank/DDBJ whole genome shotgun (WGS) entry which is preliminary data.</text>
</comment>
<sequence length="121" mass="13621">MTAKITRLANRKTPCLPLPVTSVTQLEEVDRKMLQFKFQSAMADYFQGISAPSAAALVRNMMERLMTKTVAAQTTYSCAHNTFAFKRTQLKAFLIGRVCHILSFLPITRTSTQQDGIRNHP</sequence>
<evidence type="ECO:0008006" key="3">
    <source>
        <dbReference type="Google" id="ProtNLM"/>
    </source>
</evidence>
<name>A0A8T0DCU8_9TREM</name>
<evidence type="ECO:0000313" key="2">
    <source>
        <dbReference type="Proteomes" id="UP000699462"/>
    </source>
</evidence>
<reference evidence="1 2" key="1">
    <citation type="submission" date="2019-07" db="EMBL/GenBank/DDBJ databases">
        <title>Annotation for the trematode Paragonimus westermani.</title>
        <authorList>
            <person name="Choi Y.-J."/>
        </authorList>
    </citation>
    <scope>NUCLEOTIDE SEQUENCE [LARGE SCALE GENOMIC DNA]</scope>
    <source>
        <strain evidence="1">180907_Pwestermani</strain>
    </source>
</reference>
<proteinExistence type="predicted"/>
<evidence type="ECO:0000313" key="1">
    <source>
        <dbReference type="EMBL" id="KAF8565600.1"/>
    </source>
</evidence>
<gene>
    <name evidence="1" type="ORF">P879_05416</name>
</gene>
<dbReference type="OrthoDB" id="6614320at2759"/>
<organism evidence="1 2">
    <name type="scientific">Paragonimus westermani</name>
    <dbReference type="NCBI Taxonomy" id="34504"/>
    <lineage>
        <taxon>Eukaryota</taxon>
        <taxon>Metazoa</taxon>
        <taxon>Spiralia</taxon>
        <taxon>Lophotrochozoa</taxon>
        <taxon>Platyhelminthes</taxon>
        <taxon>Trematoda</taxon>
        <taxon>Digenea</taxon>
        <taxon>Plagiorchiida</taxon>
        <taxon>Troglotremata</taxon>
        <taxon>Troglotrematidae</taxon>
        <taxon>Paragonimus</taxon>
    </lineage>
</organism>
<dbReference type="AlphaFoldDB" id="A0A8T0DCU8"/>
<accession>A0A8T0DCU8</accession>